<reference evidence="1 2" key="1">
    <citation type="journal article" date="2019" name="Int. J. Syst. Evol. Microbiol.">
        <title>The Global Catalogue of Microorganisms (GCM) 10K type strain sequencing project: providing services to taxonomists for standard genome sequencing and annotation.</title>
        <authorList>
            <consortium name="The Broad Institute Genomics Platform"/>
            <consortium name="The Broad Institute Genome Sequencing Center for Infectious Disease"/>
            <person name="Wu L."/>
            <person name="Ma J."/>
        </authorList>
    </citation>
    <scope>NUCLEOTIDE SEQUENCE [LARGE SCALE GENOMIC DNA]</scope>
    <source>
        <strain evidence="1 2">JCM 8201</strain>
    </source>
</reference>
<proteinExistence type="predicted"/>
<keyword evidence="2" id="KW-1185">Reference proteome</keyword>
<accession>A0ABN3TWQ6</accession>
<name>A0ABN3TWQ6_9ACTN</name>
<evidence type="ECO:0000313" key="1">
    <source>
        <dbReference type="EMBL" id="GAA2719699.1"/>
    </source>
</evidence>
<comment type="caution">
    <text evidence="1">The sequence shown here is derived from an EMBL/GenBank/DDBJ whole genome shotgun (WGS) entry which is preliminary data.</text>
</comment>
<protein>
    <recommendedName>
        <fullName evidence="3">Scramblase</fullName>
    </recommendedName>
</protein>
<gene>
    <name evidence="1" type="ORF">GCM10010439_05990</name>
</gene>
<dbReference type="EMBL" id="BAAATZ010000002">
    <property type="protein sequence ID" value="GAA2719699.1"/>
    <property type="molecule type" value="Genomic_DNA"/>
</dbReference>
<dbReference type="RefSeq" id="WP_344448529.1">
    <property type="nucleotide sequence ID" value="NZ_BAAATZ010000002.1"/>
</dbReference>
<organism evidence="1 2">
    <name type="scientific">Actinocorallia aurantiaca</name>
    <dbReference type="NCBI Taxonomy" id="46204"/>
    <lineage>
        <taxon>Bacteria</taxon>
        <taxon>Bacillati</taxon>
        <taxon>Actinomycetota</taxon>
        <taxon>Actinomycetes</taxon>
        <taxon>Streptosporangiales</taxon>
        <taxon>Thermomonosporaceae</taxon>
        <taxon>Actinocorallia</taxon>
    </lineage>
</organism>
<dbReference type="InterPro" id="IPR007612">
    <property type="entry name" value="LOR"/>
</dbReference>
<evidence type="ECO:0000313" key="2">
    <source>
        <dbReference type="Proteomes" id="UP001501842"/>
    </source>
</evidence>
<evidence type="ECO:0008006" key="3">
    <source>
        <dbReference type="Google" id="ProtNLM"/>
    </source>
</evidence>
<sequence>MDFNWLQAQNRFLVRQRFTLMVNKYEVHTPGPDGSEQHLVAFAQQKRMAFKEQVTLYTDQTKQYALASFKARQRIDLGATYDITDHEGRPIGSFRKDFKRSLTSSTWHLEQPGLGVTTGTERNQTVAILRRVWGFIPFLGDLPFAWPYHFDFTAGGAHPVFSVIKKFGLRDKYVVEIHDPRIDRRLVLAQAVALDALQSR</sequence>
<dbReference type="Proteomes" id="UP001501842">
    <property type="component" value="Unassembled WGS sequence"/>
</dbReference>
<dbReference type="Pfam" id="PF04525">
    <property type="entry name" value="LOR"/>
    <property type="match status" value="1"/>
</dbReference>